<dbReference type="Ensembl" id="ENSCSAVT00000006919.1">
    <property type="protein sequence ID" value="ENSCSAVP00000006832.1"/>
    <property type="gene ID" value="ENSCSAVG00000004078.1"/>
</dbReference>
<evidence type="ECO:0000313" key="1">
    <source>
        <dbReference type="Ensembl" id="ENSCSAVP00000006832.1"/>
    </source>
</evidence>
<accession>H2YNC5</accession>
<organism evidence="1 2">
    <name type="scientific">Ciona savignyi</name>
    <name type="common">Pacific transparent sea squirt</name>
    <dbReference type="NCBI Taxonomy" id="51511"/>
    <lineage>
        <taxon>Eukaryota</taxon>
        <taxon>Metazoa</taxon>
        <taxon>Chordata</taxon>
        <taxon>Tunicata</taxon>
        <taxon>Ascidiacea</taxon>
        <taxon>Phlebobranchia</taxon>
        <taxon>Cionidae</taxon>
        <taxon>Ciona</taxon>
    </lineage>
</organism>
<evidence type="ECO:0000313" key="2">
    <source>
        <dbReference type="Proteomes" id="UP000007875"/>
    </source>
</evidence>
<keyword evidence="2" id="KW-1185">Reference proteome</keyword>
<reference evidence="2" key="1">
    <citation type="submission" date="2003-08" db="EMBL/GenBank/DDBJ databases">
        <authorList>
            <person name="Birren B."/>
            <person name="Nusbaum C."/>
            <person name="Abebe A."/>
            <person name="Abouelleil A."/>
            <person name="Adekoya E."/>
            <person name="Ait-zahra M."/>
            <person name="Allen N."/>
            <person name="Allen T."/>
            <person name="An P."/>
            <person name="Anderson M."/>
            <person name="Anderson S."/>
            <person name="Arachchi H."/>
            <person name="Armbruster J."/>
            <person name="Bachantsang P."/>
            <person name="Baldwin J."/>
            <person name="Barry A."/>
            <person name="Bayul T."/>
            <person name="Blitshsteyn B."/>
            <person name="Bloom T."/>
            <person name="Blye J."/>
            <person name="Boguslavskiy L."/>
            <person name="Borowsky M."/>
            <person name="Boukhgalter B."/>
            <person name="Brunache A."/>
            <person name="Butler J."/>
            <person name="Calixte N."/>
            <person name="Calvo S."/>
            <person name="Camarata J."/>
            <person name="Campo K."/>
            <person name="Chang J."/>
            <person name="Cheshatsang Y."/>
            <person name="Citroen M."/>
            <person name="Collymore A."/>
            <person name="Considine T."/>
            <person name="Cook A."/>
            <person name="Cooke P."/>
            <person name="Corum B."/>
            <person name="Cuomo C."/>
            <person name="David R."/>
            <person name="Dawoe T."/>
            <person name="Degray S."/>
            <person name="Dodge S."/>
            <person name="Dooley K."/>
            <person name="Dorje P."/>
            <person name="Dorjee K."/>
            <person name="Dorris L."/>
            <person name="Duffey N."/>
            <person name="Dupes A."/>
            <person name="Elkins T."/>
            <person name="Engels R."/>
            <person name="Erickson J."/>
            <person name="Farina A."/>
            <person name="Faro S."/>
            <person name="Ferreira P."/>
            <person name="Fischer H."/>
            <person name="Fitzgerald M."/>
            <person name="Foley K."/>
            <person name="Gage D."/>
            <person name="Galagan J."/>
            <person name="Gearin G."/>
            <person name="Gnerre S."/>
            <person name="Gnirke A."/>
            <person name="Goyette A."/>
            <person name="Graham J."/>
            <person name="Grandbois E."/>
            <person name="Gyaltsen K."/>
            <person name="Hafez N."/>
            <person name="Hagopian D."/>
            <person name="Hagos B."/>
            <person name="Hall J."/>
            <person name="Hatcher B."/>
            <person name="Heller A."/>
            <person name="Higgins H."/>
            <person name="Honan T."/>
            <person name="Horn A."/>
            <person name="Houde N."/>
            <person name="Hughes L."/>
            <person name="Hulme W."/>
            <person name="Husby E."/>
            <person name="Iliev I."/>
            <person name="Jaffe D."/>
            <person name="Jones C."/>
            <person name="Kamal M."/>
            <person name="Kamat A."/>
            <person name="Kamvysselis M."/>
            <person name="Karlsson E."/>
            <person name="Kells C."/>
            <person name="Kieu A."/>
            <person name="Kisner P."/>
            <person name="Kodira C."/>
            <person name="Kulbokas E."/>
            <person name="Labutti K."/>
            <person name="Lama D."/>
            <person name="Landers T."/>
            <person name="Leger J."/>
            <person name="Levine S."/>
            <person name="Lewis D."/>
            <person name="Lewis T."/>
            <person name="Lindblad-toh K."/>
            <person name="Liu X."/>
            <person name="Lokyitsang T."/>
            <person name="Lokyitsang Y."/>
            <person name="Lucien O."/>
            <person name="Lui A."/>
            <person name="Ma L.J."/>
            <person name="Mabbitt R."/>
            <person name="Macdonald J."/>
            <person name="Maclean C."/>
            <person name="Major J."/>
            <person name="Manning J."/>
            <person name="Marabella R."/>
            <person name="Maru K."/>
            <person name="Matthews C."/>
            <person name="Mauceli E."/>
            <person name="Mccarthy M."/>
            <person name="Mcdonough S."/>
            <person name="Mcghee T."/>
            <person name="Meldrim J."/>
            <person name="Meneus L."/>
            <person name="Mesirov J."/>
            <person name="Mihalev A."/>
            <person name="Mihova T."/>
            <person name="Mikkelsen T."/>
            <person name="Mlenga V."/>
            <person name="Moru K."/>
            <person name="Mozes J."/>
            <person name="Mulrain L."/>
            <person name="Munson G."/>
            <person name="Naylor J."/>
            <person name="Newes C."/>
            <person name="Nguyen C."/>
            <person name="Nguyen N."/>
            <person name="Nguyen T."/>
            <person name="Nicol R."/>
            <person name="Nielsen C."/>
            <person name="Nizzari M."/>
            <person name="Norbu C."/>
            <person name="Norbu N."/>
            <person name="O'donnell P."/>
            <person name="Okoawo O."/>
            <person name="O'leary S."/>
            <person name="Omotosho B."/>
            <person name="O'neill K."/>
            <person name="Osman S."/>
            <person name="Parker S."/>
            <person name="Perrin D."/>
            <person name="Phunkhang P."/>
            <person name="Piqani B."/>
            <person name="Purcell S."/>
            <person name="Rachupka T."/>
            <person name="Ramasamy U."/>
            <person name="Rameau R."/>
            <person name="Ray V."/>
            <person name="Raymond C."/>
            <person name="Retta R."/>
            <person name="Richardson S."/>
            <person name="Rise C."/>
            <person name="Rodriguez J."/>
            <person name="Rogers J."/>
            <person name="Rogov P."/>
            <person name="Rutman M."/>
            <person name="Schupbach R."/>
            <person name="Seaman C."/>
            <person name="Settipalli S."/>
            <person name="Sharpe T."/>
            <person name="Sheridan J."/>
            <person name="Sherpa N."/>
            <person name="Shi J."/>
            <person name="Smirnov S."/>
            <person name="Smith C."/>
            <person name="Sougnez C."/>
            <person name="Spencer B."/>
            <person name="Stalker J."/>
            <person name="Stange-thomann N."/>
            <person name="Stavropoulos S."/>
            <person name="Stetson K."/>
            <person name="Stone C."/>
            <person name="Stone S."/>
            <person name="Stubbs M."/>
            <person name="Talamas J."/>
            <person name="Tchuinga P."/>
            <person name="Tenzing P."/>
            <person name="Tesfaye S."/>
            <person name="Theodore J."/>
            <person name="Thoulutsang Y."/>
            <person name="Topham K."/>
            <person name="Towey S."/>
            <person name="Tsamla T."/>
            <person name="Tsomo N."/>
            <person name="Vallee D."/>
            <person name="Vassiliev H."/>
            <person name="Venkataraman V."/>
            <person name="Vinson J."/>
            <person name="Vo A."/>
            <person name="Wade C."/>
            <person name="Wang S."/>
            <person name="Wangchuk T."/>
            <person name="Wangdi T."/>
            <person name="Whittaker C."/>
            <person name="Wilkinson J."/>
            <person name="Wu Y."/>
            <person name="Wyman D."/>
            <person name="Yadav S."/>
            <person name="Yang S."/>
            <person name="Yang X."/>
            <person name="Yeager S."/>
            <person name="Yee E."/>
            <person name="Young G."/>
            <person name="Zainoun J."/>
            <person name="Zembeck L."/>
            <person name="Zimmer A."/>
            <person name="Zody M."/>
            <person name="Lander E."/>
        </authorList>
    </citation>
    <scope>NUCLEOTIDE SEQUENCE [LARGE SCALE GENOMIC DNA]</scope>
</reference>
<reference evidence="1" key="2">
    <citation type="submission" date="2025-08" db="UniProtKB">
        <authorList>
            <consortium name="Ensembl"/>
        </authorList>
    </citation>
    <scope>IDENTIFICATION</scope>
</reference>
<reference evidence="1" key="3">
    <citation type="submission" date="2025-09" db="UniProtKB">
        <authorList>
            <consortium name="Ensembl"/>
        </authorList>
    </citation>
    <scope>IDENTIFICATION</scope>
</reference>
<protein>
    <recommendedName>
        <fullName evidence="3">60S ribosomal protein L28</fullName>
    </recommendedName>
</protein>
<sequence length="136" mass="15827">MLGQLKSRVTSPSRFHTSRNKYCVVKDKGALRLQYKHHRLHRVFMTKQSASVATRYKLVKPTMQATTSQTRSRKSGNIVLRRKQGEVLVVPVAKPSPHHYSVKHKLASQALQRSIQTIRSKNRNKVLRKFCIFYNR</sequence>
<dbReference type="Proteomes" id="UP000007875">
    <property type="component" value="Unassembled WGS sequence"/>
</dbReference>
<dbReference type="GeneTree" id="ENSGT00940000161068"/>
<proteinExistence type="predicted"/>
<dbReference type="HOGENOM" id="CLU_1874728_0_0_1"/>
<dbReference type="AlphaFoldDB" id="H2YNC5"/>
<name>H2YNC5_CIOSA</name>
<evidence type="ECO:0008006" key="3">
    <source>
        <dbReference type="Google" id="ProtNLM"/>
    </source>
</evidence>